<evidence type="ECO:0000259" key="6">
    <source>
        <dbReference type="Pfam" id="PF13632"/>
    </source>
</evidence>
<feature type="transmembrane region" description="Helical" evidence="4">
    <location>
        <begin position="408"/>
        <end position="438"/>
    </location>
</feature>
<feature type="chain" id="PRO_5042818228" description="Glycosyltransferase 2-like domain-containing protein" evidence="5">
    <location>
        <begin position="34"/>
        <end position="460"/>
    </location>
</feature>
<feature type="transmembrane region" description="Helical" evidence="4">
    <location>
        <begin position="376"/>
        <end position="396"/>
    </location>
</feature>
<comment type="caution">
    <text evidence="7">The sequence shown here is derived from an EMBL/GenBank/DDBJ whole genome shotgun (WGS) entry which is preliminary data.</text>
</comment>
<feature type="transmembrane region" description="Helical" evidence="4">
    <location>
        <begin position="345"/>
        <end position="370"/>
    </location>
</feature>
<feature type="domain" description="Glycosyltransferase 2-like" evidence="6">
    <location>
        <begin position="184"/>
        <end position="380"/>
    </location>
</feature>
<dbReference type="Gene3D" id="3.90.550.10">
    <property type="entry name" value="Spore Coat Polysaccharide Biosynthesis Protein SpsA, Chain A"/>
    <property type="match status" value="1"/>
</dbReference>
<sequence>MLTSSQIKHLIHCTALVVFSIWLISSLLPVADAESEKLDPWATYGYLNTLILYILRILVLLALPQVLLNALGLLCYNAFPEAVVLKGSPILTPLICFRIVTRGDFPQLVKENVTKNLSNCSEAGIENFIIEVVSDRALHLVQRSRIREVIVPTSYRPRSGAMYKARALQYCLESDVNILSDDDYVVHLDEETIMTSESIRGILNFVLEKKYDFGQGMITYANGQVINWFTTLADSIRVADDMGKLRAQFYIFHKPLFSWKGSFIVSRVGAERDVSYDHGIKGSIAEDCYFAMHAFMKGYTFDFVDGEMYEKSPFSSWDFIQQRKRWVQGISMAVRASEIPWKYKALLACSLCAWITMPLSLTNIVTGFIYPLPVPNWLNILALIVSAVNVYMYFFGVIKSLSVYRLGLLKYGLCLISLIFVILMSAILESVAIIMALFGDKKKFYVVKKDWINDEGLQSV</sequence>
<accession>A0AAN9TLV8</accession>
<dbReference type="InterPro" id="IPR027389">
    <property type="entry name" value="B_mannosylTrfase_Bre-3/Egh"/>
</dbReference>
<keyword evidence="2" id="KW-0328">Glycosyltransferase</keyword>
<dbReference type="EMBL" id="JBBCAQ010000010">
    <property type="protein sequence ID" value="KAK7601554.1"/>
    <property type="molecule type" value="Genomic_DNA"/>
</dbReference>
<dbReference type="InterPro" id="IPR001173">
    <property type="entry name" value="Glyco_trans_2-like"/>
</dbReference>
<dbReference type="PANTHER" id="PTHR16779:SF1">
    <property type="entry name" value="BETA-1,4-MANNOSYLTRANSFERASE EGH"/>
    <property type="match status" value="1"/>
</dbReference>
<evidence type="ECO:0000256" key="4">
    <source>
        <dbReference type="SAM" id="Phobius"/>
    </source>
</evidence>
<reference evidence="7 8" key="1">
    <citation type="submission" date="2024-03" db="EMBL/GenBank/DDBJ databases">
        <title>Adaptation during the transition from Ophiocordyceps entomopathogen to insect associate is accompanied by gene loss and intensified selection.</title>
        <authorList>
            <person name="Ward C.M."/>
            <person name="Onetto C.A."/>
            <person name="Borneman A.R."/>
        </authorList>
    </citation>
    <scope>NUCLEOTIDE SEQUENCE [LARGE SCALE GENOMIC DNA]</scope>
    <source>
        <strain evidence="7">AWRI1</strain>
        <tissue evidence="7">Single Adult Female</tissue>
    </source>
</reference>
<evidence type="ECO:0000256" key="3">
    <source>
        <dbReference type="ARBA" id="ARBA00022679"/>
    </source>
</evidence>
<evidence type="ECO:0000256" key="5">
    <source>
        <dbReference type="SAM" id="SignalP"/>
    </source>
</evidence>
<dbReference type="PANTHER" id="PTHR16779">
    <property type="entry name" value="BETA-1,4-MANNOSYLTRANSFERASE EGH"/>
    <property type="match status" value="1"/>
</dbReference>
<keyword evidence="4" id="KW-0812">Transmembrane</keyword>
<dbReference type="SUPFAM" id="SSF53448">
    <property type="entry name" value="Nucleotide-diphospho-sugar transferases"/>
    <property type="match status" value="1"/>
</dbReference>
<comment type="similarity">
    <text evidence="1">Belongs to the glycosyltransferase 2 family.</text>
</comment>
<dbReference type="FunFam" id="3.90.550.10:FF:000175">
    <property type="entry name" value="Beta-1,4-mannosyltransferase bre-3"/>
    <property type="match status" value="1"/>
</dbReference>
<feature type="transmembrane region" description="Helical" evidence="4">
    <location>
        <begin position="43"/>
        <end position="63"/>
    </location>
</feature>
<protein>
    <recommendedName>
        <fullName evidence="6">Glycosyltransferase 2-like domain-containing protein</fullName>
    </recommendedName>
</protein>
<keyword evidence="8" id="KW-1185">Reference proteome</keyword>
<evidence type="ECO:0000313" key="7">
    <source>
        <dbReference type="EMBL" id="KAK7601554.1"/>
    </source>
</evidence>
<proteinExistence type="inferred from homology"/>
<keyword evidence="3" id="KW-0808">Transferase</keyword>
<dbReference type="GO" id="GO:0019187">
    <property type="term" value="F:beta-1,4-mannosyltransferase activity"/>
    <property type="evidence" value="ECO:0007669"/>
    <property type="project" value="InterPro"/>
</dbReference>
<name>A0AAN9TLV8_9HEMI</name>
<dbReference type="AlphaFoldDB" id="A0AAN9TLV8"/>
<keyword evidence="4" id="KW-0472">Membrane</keyword>
<feature type="signal peptide" evidence="5">
    <location>
        <begin position="1"/>
        <end position="33"/>
    </location>
</feature>
<evidence type="ECO:0000256" key="1">
    <source>
        <dbReference type="ARBA" id="ARBA00006739"/>
    </source>
</evidence>
<evidence type="ECO:0000313" key="8">
    <source>
        <dbReference type="Proteomes" id="UP001367676"/>
    </source>
</evidence>
<gene>
    <name evidence="7" type="ORF">V9T40_008995</name>
</gene>
<keyword evidence="4" id="KW-1133">Transmembrane helix</keyword>
<dbReference type="GO" id="GO:0005737">
    <property type="term" value="C:cytoplasm"/>
    <property type="evidence" value="ECO:0007669"/>
    <property type="project" value="TreeGrafter"/>
</dbReference>
<organism evidence="7 8">
    <name type="scientific">Parthenolecanium corni</name>
    <dbReference type="NCBI Taxonomy" id="536013"/>
    <lineage>
        <taxon>Eukaryota</taxon>
        <taxon>Metazoa</taxon>
        <taxon>Ecdysozoa</taxon>
        <taxon>Arthropoda</taxon>
        <taxon>Hexapoda</taxon>
        <taxon>Insecta</taxon>
        <taxon>Pterygota</taxon>
        <taxon>Neoptera</taxon>
        <taxon>Paraneoptera</taxon>
        <taxon>Hemiptera</taxon>
        <taxon>Sternorrhyncha</taxon>
        <taxon>Coccoidea</taxon>
        <taxon>Coccidae</taxon>
        <taxon>Parthenolecanium</taxon>
    </lineage>
</organism>
<dbReference type="Pfam" id="PF13632">
    <property type="entry name" value="Glyco_trans_2_3"/>
    <property type="match status" value="1"/>
</dbReference>
<dbReference type="Proteomes" id="UP001367676">
    <property type="component" value="Unassembled WGS sequence"/>
</dbReference>
<dbReference type="InterPro" id="IPR029044">
    <property type="entry name" value="Nucleotide-diphossugar_trans"/>
</dbReference>
<keyword evidence="5" id="KW-0732">Signal</keyword>
<evidence type="ECO:0000256" key="2">
    <source>
        <dbReference type="ARBA" id="ARBA00022676"/>
    </source>
</evidence>